<evidence type="ECO:0000313" key="3">
    <source>
        <dbReference type="Proteomes" id="UP001201163"/>
    </source>
</evidence>
<keyword evidence="3" id="KW-1185">Reference proteome</keyword>
<dbReference type="Proteomes" id="UP001201163">
    <property type="component" value="Unassembled WGS sequence"/>
</dbReference>
<gene>
    <name evidence="2" type="ORF">EDB92DRAFT_1840122</name>
</gene>
<feature type="region of interest" description="Disordered" evidence="1">
    <location>
        <begin position="70"/>
        <end position="119"/>
    </location>
</feature>
<organism evidence="2 3">
    <name type="scientific">Lactarius akahatsu</name>
    <dbReference type="NCBI Taxonomy" id="416441"/>
    <lineage>
        <taxon>Eukaryota</taxon>
        <taxon>Fungi</taxon>
        <taxon>Dikarya</taxon>
        <taxon>Basidiomycota</taxon>
        <taxon>Agaricomycotina</taxon>
        <taxon>Agaricomycetes</taxon>
        <taxon>Russulales</taxon>
        <taxon>Russulaceae</taxon>
        <taxon>Lactarius</taxon>
    </lineage>
</organism>
<dbReference type="EMBL" id="JAKELL010000007">
    <property type="protein sequence ID" value="KAH8997504.1"/>
    <property type="molecule type" value="Genomic_DNA"/>
</dbReference>
<evidence type="ECO:0000313" key="2">
    <source>
        <dbReference type="EMBL" id="KAH8997504.1"/>
    </source>
</evidence>
<proteinExistence type="predicted"/>
<reference evidence="2" key="1">
    <citation type="submission" date="2022-01" db="EMBL/GenBank/DDBJ databases">
        <title>Comparative genomics reveals a dynamic genome evolution in the ectomycorrhizal milk-cap (Lactarius) mushrooms.</title>
        <authorList>
            <consortium name="DOE Joint Genome Institute"/>
            <person name="Lebreton A."/>
            <person name="Tang N."/>
            <person name="Kuo A."/>
            <person name="LaButti K."/>
            <person name="Drula E."/>
            <person name="Barry K."/>
            <person name="Clum A."/>
            <person name="Lipzen A."/>
            <person name="Mousain D."/>
            <person name="Ng V."/>
            <person name="Wang R."/>
            <person name="Wang X."/>
            <person name="Dai Y."/>
            <person name="Henrissat B."/>
            <person name="Grigoriev I.V."/>
            <person name="Guerin-Laguette A."/>
            <person name="Yu F."/>
            <person name="Martin F.M."/>
        </authorList>
    </citation>
    <scope>NUCLEOTIDE SEQUENCE</scope>
    <source>
        <strain evidence="2">QP</strain>
    </source>
</reference>
<sequence>MFSPSLRRIVRRMARNPPPVEQVWYTPWLMILANLFPEDEGYCVAAQHYVPGGGGNYFLDFGVVLLPQEDSDESQDGSRDNSDGSQNNLDGSQNNSDSSQNNSDSSQDNDSQDGSEEGLPYGMRTVLIMEIKKDSHWPAGIHLLEEGTKLVADAAFRRNATEKLYWIKAIGPNWRYGIKRDDRMHPTPLCAWRDISDDRASFHDFQHLVALVTDFVADILADM</sequence>
<accession>A0AAD4LMG4</accession>
<dbReference type="AlphaFoldDB" id="A0AAD4LMG4"/>
<feature type="compositionally biased region" description="Low complexity" evidence="1">
    <location>
        <begin position="84"/>
        <end position="109"/>
    </location>
</feature>
<protein>
    <submittedName>
        <fullName evidence="2">Uncharacterized protein</fullName>
    </submittedName>
</protein>
<name>A0AAD4LMG4_9AGAM</name>
<comment type="caution">
    <text evidence="2">The sequence shown here is derived from an EMBL/GenBank/DDBJ whole genome shotgun (WGS) entry which is preliminary data.</text>
</comment>
<evidence type="ECO:0000256" key="1">
    <source>
        <dbReference type="SAM" id="MobiDB-lite"/>
    </source>
</evidence>